<proteinExistence type="predicted"/>
<dbReference type="Proteomes" id="UP000053599">
    <property type="component" value="Unassembled WGS sequence"/>
</dbReference>
<sequence length="296" mass="33359">MSSTVPISTMPPETTNAFATEAITHYTPRASQYDAGNGGWHAVLGHDFKTWQPPPPGGAILDLACGTGLVTLPYAEAVGLEGIVIGIDVTEAMLDEARRKPSSKAAAKPEWIQADITELSKVANVNQVKSERGGFDIISCCSALVLLEDPGHAIKHWATFLKTGGKMIIDIPTEDRTLQYLFTMPLRKALGQAYNHDRGWVKDIHTLERLYEEAGLEVERSFRTKSYTPEKLFDKDDAMEVFEEYSTTMYKWMRRDPELLERARQAWPQLWNESLDKQGNFRDGHRLYVTIGRRKE</sequence>
<dbReference type="InterPro" id="IPR041698">
    <property type="entry name" value="Methyltransf_25"/>
</dbReference>
<dbReference type="HOGENOM" id="CLU_037990_2_6_1"/>
<protein>
    <recommendedName>
        <fullName evidence="3">Methyltransferase domain-containing protein</fullName>
    </recommendedName>
</protein>
<dbReference type="Gene3D" id="3.40.50.150">
    <property type="entry name" value="Vaccinia Virus protein VP39"/>
    <property type="match status" value="1"/>
</dbReference>
<keyword evidence="2" id="KW-0808">Transferase</keyword>
<evidence type="ECO:0000256" key="1">
    <source>
        <dbReference type="ARBA" id="ARBA00022603"/>
    </source>
</evidence>
<dbReference type="STRING" id="1016849.A0A0D1Y845"/>
<evidence type="ECO:0000256" key="2">
    <source>
        <dbReference type="ARBA" id="ARBA00022679"/>
    </source>
</evidence>
<evidence type="ECO:0000313" key="5">
    <source>
        <dbReference type="Proteomes" id="UP000053599"/>
    </source>
</evidence>
<organism evidence="4 5">
    <name type="scientific">Exophiala sideris</name>
    <dbReference type="NCBI Taxonomy" id="1016849"/>
    <lineage>
        <taxon>Eukaryota</taxon>
        <taxon>Fungi</taxon>
        <taxon>Dikarya</taxon>
        <taxon>Ascomycota</taxon>
        <taxon>Pezizomycotina</taxon>
        <taxon>Eurotiomycetes</taxon>
        <taxon>Chaetothyriomycetidae</taxon>
        <taxon>Chaetothyriales</taxon>
        <taxon>Herpotrichiellaceae</taxon>
        <taxon>Exophiala</taxon>
    </lineage>
</organism>
<accession>A0A0D1Y845</accession>
<dbReference type="PANTHER" id="PTHR43861:SF1">
    <property type="entry name" value="TRANS-ACONITATE 2-METHYLTRANSFERASE"/>
    <property type="match status" value="1"/>
</dbReference>
<gene>
    <name evidence="4" type="ORF">PV11_08813</name>
</gene>
<name>A0A0D1Y845_9EURO</name>
<evidence type="ECO:0000259" key="3">
    <source>
        <dbReference type="Pfam" id="PF13649"/>
    </source>
</evidence>
<dbReference type="AlphaFoldDB" id="A0A0D1Y845"/>
<dbReference type="InterPro" id="IPR029063">
    <property type="entry name" value="SAM-dependent_MTases_sf"/>
</dbReference>
<feature type="domain" description="Methyltransferase" evidence="3">
    <location>
        <begin position="60"/>
        <end position="165"/>
    </location>
</feature>
<dbReference type="Pfam" id="PF13649">
    <property type="entry name" value="Methyltransf_25"/>
    <property type="match status" value="1"/>
</dbReference>
<keyword evidence="1" id="KW-0489">Methyltransferase</keyword>
<reference evidence="4 5" key="1">
    <citation type="submission" date="2015-01" db="EMBL/GenBank/DDBJ databases">
        <title>The Genome Sequence of Exophiala sideris CBS121828.</title>
        <authorList>
            <consortium name="The Broad Institute Genomics Platform"/>
            <person name="Cuomo C."/>
            <person name="de Hoog S."/>
            <person name="Gorbushina A."/>
            <person name="Stielow B."/>
            <person name="Teixiera M."/>
            <person name="Abouelleil A."/>
            <person name="Chapman S.B."/>
            <person name="Priest M."/>
            <person name="Young S.K."/>
            <person name="Wortman J."/>
            <person name="Nusbaum C."/>
            <person name="Birren B."/>
        </authorList>
    </citation>
    <scope>NUCLEOTIDE SEQUENCE [LARGE SCALE GENOMIC DNA]</scope>
    <source>
        <strain evidence="4 5">CBS 121828</strain>
    </source>
</reference>
<dbReference type="OrthoDB" id="66144at2759"/>
<dbReference type="SUPFAM" id="SSF53335">
    <property type="entry name" value="S-adenosyl-L-methionine-dependent methyltransferases"/>
    <property type="match status" value="1"/>
</dbReference>
<dbReference type="EMBL" id="KN846954">
    <property type="protein sequence ID" value="KIV76969.1"/>
    <property type="molecule type" value="Genomic_DNA"/>
</dbReference>
<dbReference type="CDD" id="cd02440">
    <property type="entry name" value="AdoMet_MTases"/>
    <property type="match status" value="1"/>
</dbReference>
<dbReference type="GO" id="GO:0032259">
    <property type="term" value="P:methylation"/>
    <property type="evidence" value="ECO:0007669"/>
    <property type="project" value="UniProtKB-KW"/>
</dbReference>
<dbReference type="PANTHER" id="PTHR43861">
    <property type="entry name" value="TRANS-ACONITATE 2-METHYLTRANSFERASE-RELATED"/>
    <property type="match status" value="1"/>
</dbReference>
<dbReference type="GO" id="GO:0008168">
    <property type="term" value="F:methyltransferase activity"/>
    <property type="evidence" value="ECO:0007669"/>
    <property type="project" value="UniProtKB-KW"/>
</dbReference>
<evidence type="ECO:0000313" key="4">
    <source>
        <dbReference type="EMBL" id="KIV76969.1"/>
    </source>
</evidence>